<keyword evidence="2" id="KW-0378">Hydrolase</keyword>
<protein>
    <recommendedName>
        <fullName evidence="3">Thioesterase domain-containing protein</fullName>
    </recommendedName>
</protein>
<dbReference type="SUPFAM" id="SSF54637">
    <property type="entry name" value="Thioesterase/thiol ester dehydrase-isomerase"/>
    <property type="match status" value="1"/>
</dbReference>
<dbReference type="EMBL" id="KN825529">
    <property type="protein sequence ID" value="KIK89786.1"/>
    <property type="molecule type" value="Genomic_DNA"/>
</dbReference>
<dbReference type="OrthoDB" id="2831072at2759"/>
<evidence type="ECO:0000259" key="3">
    <source>
        <dbReference type="Pfam" id="PF03061"/>
    </source>
</evidence>
<dbReference type="PANTHER" id="PTHR21660:SF1">
    <property type="entry name" value="ACYL-COENZYME A THIOESTERASE 13"/>
    <property type="match status" value="1"/>
</dbReference>
<dbReference type="InterPro" id="IPR039298">
    <property type="entry name" value="ACOT13"/>
</dbReference>
<dbReference type="AlphaFoldDB" id="A0A0D0DQW9"/>
<evidence type="ECO:0000313" key="5">
    <source>
        <dbReference type="Proteomes" id="UP000054538"/>
    </source>
</evidence>
<dbReference type="Pfam" id="PF03061">
    <property type="entry name" value="4HBT"/>
    <property type="match status" value="1"/>
</dbReference>
<evidence type="ECO:0000313" key="4">
    <source>
        <dbReference type="EMBL" id="KIK89786.1"/>
    </source>
</evidence>
<gene>
    <name evidence="4" type="ORF">PAXRUDRAFT_831778</name>
</gene>
<dbReference type="CDD" id="cd03443">
    <property type="entry name" value="PaaI_thioesterase"/>
    <property type="match status" value="1"/>
</dbReference>
<accession>A0A0D0DQW9</accession>
<dbReference type="InterPro" id="IPR029069">
    <property type="entry name" value="HotDog_dom_sf"/>
</dbReference>
<comment type="similarity">
    <text evidence="1">Belongs to the thioesterase PaaI family.</text>
</comment>
<dbReference type="HOGENOM" id="CLU_085799_1_0_1"/>
<evidence type="ECO:0000256" key="2">
    <source>
        <dbReference type="ARBA" id="ARBA00022801"/>
    </source>
</evidence>
<name>A0A0D0DQW9_9AGAM</name>
<dbReference type="Proteomes" id="UP000054538">
    <property type="component" value="Unassembled WGS sequence"/>
</dbReference>
<dbReference type="PANTHER" id="PTHR21660">
    <property type="entry name" value="THIOESTERASE SUPERFAMILY MEMBER-RELATED"/>
    <property type="match status" value="1"/>
</dbReference>
<reference evidence="4 5" key="1">
    <citation type="submission" date="2014-04" db="EMBL/GenBank/DDBJ databases">
        <authorList>
            <consortium name="DOE Joint Genome Institute"/>
            <person name="Kuo A."/>
            <person name="Kohler A."/>
            <person name="Jargeat P."/>
            <person name="Nagy L.G."/>
            <person name="Floudas D."/>
            <person name="Copeland A."/>
            <person name="Barry K.W."/>
            <person name="Cichocki N."/>
            <person name="Veneault-Fourrey C."/>
            <person name="LaButti K."/>
            <person name="Lindquist E.A."/>
            <person name="Lipzen A."/>
            <person name="Lundell T."/>
            <person name="Morin E."/>
            <person name="Murat C."/>
            <person name="Sun H."/>
            <person name="Tunlid A."/>
            <person name="Henrissat B."/>
            <person name="Grigoriev I.V."/>
            <person name="Hibbett D.S."/>
            <person name="Martin F."/>
            <person name="Nordberg H.P."/>
            <person name="Cantor M.N."/>
            <person name="Hua S.X."/>
        </authorList>
    </citation>
    <scope>NUCLEOTIDE SEQUENCE [LARGE SCALE GENOMIC DNA]</scope>
    <source>
        <strain evidence="4 5">Ve08.2h10</strain>
    </source>
</reference>
<dbReference type="InterPro" id="IPR006683">
    <property type="entry name" value="Thioestr_dom"/>
</dbReference>
<dbReference type="Gene3D" id="3.10.129.10">
    <property type="entry name" value="Hotdog Thioesterase"/>
    <property type="match status" value="1"/>
</dbReference>
<dbReference type="GO" id="GO:0047617">
    <property type="term" value="F:fatty acyl-CoA hydrolase activity"/>
    <property type="evidence" value="ECO:0007669"/>
    <property type="project" value="InterPro"/>
</dbReference>
<dbReference type="STRING" id="930991.A0A0D0DQW9"/>
<organism evidence="4 5">
    <name type="scientific">Paxillus rubicundulus Ve08.2h10</name>
    <dbReference type="NCBI Taxonomy" id="930991"/>
    <lineage>
        <taxon>Eukaryota</taxon>
        <taxon>Fungi</taxon>
        <taxon>Dikarya</taxon>
        <taxon>Basidiomycota</taxon>
        <taxon>Agaricomycotina</taxon>
        <taxon>Agaricomycetes</taxon>
        <taxon>Agaricomycetidae</taxon>
        <taxon>Boletales</taxon>
        <taxon>Paxilineae</taxon>
        <taxon>Paxillaceae</taxon>
        <taxon>Paxillus</taxon>
    </lineage>
</organism>
<reference evidence="5" key="2">
    <citation type="submission" date="2015-01" db="EMBL/GenBank/DDBJ databases">
        <title>Evolutionary Origins and Diversification of the Mycorrhizal Mutualists.</title>
        <authorList>
            <consortium name="DOE Joint Genome Institute"/>
            <consortium name="Mycorrhizal Genomics Consortium"/>
            <person name="Kohler A."/>
            <person name="Kuo A."/>
            <person name="Nagy L.G."/>
            <person name="Floudas D."/>
            <person name="Copeland A."/>
            <person name="Barry K.W."/>
            <person name="Cichocki N."/>
            <person name="Veneault-Fourrey C."/>
            <person name="LaButti K."/>
            <person name="Lindquist E.A."/>
            <person name="Lipzen A."/>
            <person name="Lundell T."/>
            <person name="Morin E."/>
            <person name="Murat C."/>
            <person name="Riley R."/>
            <person name="Ohm R."/>
            <person name="Sun H."/>
            <person name="Tunlid A."/>
            <person name="Henrissat B."/>
            <person name="Grigoriev I.V."/>
            <person name="Hibbett D.S."/>
            <person name="Martin F."/>
        </authorList>
    </citation>
    <scope>NUCLEOTIDE SEQUENCE [LARGE SCALE GENOMIC DNA]</scope>
    <source>
        <strain evidence="5">Ve08.2h10</strain>
    </source>
</reference>
<dbReference type="InParanoid" id="A0A0D0DQW9"/>
<proteinExistence type="inferred from homology"/>
<sequence length="109" mass="11763">MEEGKKLEGRVVFETTVEDDMLNGNGTLHGACSALLIDNCSTMPIALLNLATTGKADLGISQSIHILFHAPAMSGDRLRIIWNVSHHRLVASGIHTKMSASNLRPSSRL</sequence>
<feature type="domain" description="Thioesterase" evidence="3">
    <location>
        <begin position="25"/>
        <end position="86"/>
    </location>
</feature>
<evidence type="ECO:0000256" key="1">
    <source>
        <dbReference type="ARBA" id="ARBA00008324"/>
    </source>
</evidence>
<keyword evidence="5" id="KW-1185">Reference proteome</keyword>